<dbReference type="GO" id="GO:0003700">
    <property type="term" value="F:DNA-binding transcription factor activity"/>
    <property type="evidence" value="ECO:0007669"/>
    <property type="project" value="InterPro"/>
</dbReference>
<dbReference type="SUPFAM" id="SSF46785">
    <property type="entry name" value="Winged helix' DNA-binding domain"/>
    <property type="match status" value="1"/>
</dbReference>
<dbReference type="SMART" id="SM00347">
    <property type="entry name" value="HTH_MARR"/>
    <property type="match status" value="1"/>
</dbReference>
<dbReference type="AlphaFoldDB" id="A0A2W5NJF3"/>
<evidence type="ECO:0000256" key="1">
    <source>
        <dbReference type="ARBA" id="ARBA00023015"/>
    </source>
</evidence>
<feature type="domain" description="HTH marR-type" evidence="4">
    <location>
        <begin position="24"/>
        <end position="156"/>
    </location>
</feature>
<organism evidence="5 6">
    <name type="scientific">Novosphingobium pentaromativorans</name>
    <dbReference type="NCBI Taxonomy" id="205844"/>
    <lineage>
        <taxon>Bacteria</taxon>
        <taxon>Pseudomonadati</taxon>
        <taxon>Pseudomonadota</taxon>
        <taxon>Alphaproteobacteria</taxon>
        <taxon>Sphingomonadales</taxon>
        <taxon>Sphingomonadaceae</taxon>
        <taxon>Novosphingobium</taxon>
    </lineage>
</organism>
<keyword evidence="2" id="KW-0238">DNA-binding</keyword>
<evidence type="ECO:0000313" key="6">
    <source>
        <dbReference type="Proteomes" id="UP000249082"/>
    </source>
</evidence>
<dbReference type="GO" id="GO:0003677">
    <property type="term" value="F:DNA binding"/>
    <property type="evidence" value="ECO:0007669"/>
    <property type="project" value="UniProtKB-KW"/>
</dbReference>
<dbReference type="InterPro" id="IPR036390">
    <property type="entry name" value="WH_DNA-bd_sf"/>
</dbReference>
<dbReference type="PRINTS" id="PR00598">
    <property type="entry name" value="HTHMARR"/>
</dbReference>
<dbReference type="InterPro" id="IPR036388">
    <property type="entry name" value="WH-like_DNA-bd_sf"/>
</dbReference>
<gene>
    <name evidence="5" type="ORF">DI555_17620</name>
</gene>
<dbReference type="InterPro" id="IPR000835">
    <property type="entry name" value="HTH_MarR-typ"/>
</dbReference>
<dbReference type="PROSITE" id="PS50995">
    <property type="entry name" value="HTH_MARR_2"/>
    <property type="match status" value="1"/>
</dbReference>
<sequence length="165" mass="18504">MKRGGSKREEVEAADSGIKLGRLDEFIGFRLRRIQNQLSRDFAAATADRNMRSGLFSSLSIVAANPGISQNELSKAVGLDKSITVQIVDELEKRELAVRERSPTDRRRHALFVTEAGQTYLDELFAILAETEDAVLHQLTRAELALLRELLDRMYLAYDEPGISL</sequence>
<dbReference type="PANTHER" id="PTHR42756">
    <property type="entry name" value="TRANSCRIPTIONAL REGULATOR, MARR"/>
    <property type="match status" value="1"/>
</dbReference>
<dbReference type="Gene3D" id="1.10.10.10">
    <property type="entry name" value="Winged helix-like DNA-binding domain superfamily/Winged helix DNA-binding domain"/>
    <property type="match status" value="1"/>
</dbReference>
<keyword evidence="1" id="KW-0805">Transcription regulation</keyword>
<evidence type="ECO:0000313" key="5">
    <source>
        <dbReference type="EMBL" id="PZQ53124.1"/>
    </source>
</evidence>
<dbReference type="Proteomes" id="UP000249082">
    <property type="component" value="Unassembled WGS sequence"/>
</dbReference>
<dbReference type="EMBL" id="QFPX01000018">
    <property type="protein sequence ID" value="PZQ53124.1"/>
    <property type="molecule type" value="Genomic_DNA"/>
</dbReference>
<proteinExistence type="predicted"/>
<dbReference type="Pfam" id="PF12802">
    <property type="entry name" value="MarR_2"/>
    <property type="match status" value="1"/>
</dbReference>
<accession>A0A2W5NJF3</accession>
<name>A0A2W5NJF3_9SPHN</name>
<reference evidence="5 6" key="1">
    <citation type="submission" date="2017-08" db="EMBL/GenBank/DDBJ databases">
        <title>Infants hospitalized years apart are colonized by the same room-sourced microbial strains.</title>
        <authorList>
            <person name="Brooks B."/>
            <person name="Olm M.R."/>
            <person name="Firek B.A."/>
            <person name="Baker R."/>
            <person name="Thomas B.C."/>
            <person name="Morowitz M.J."/>
            <person name="Banfield J.F."/>
        </authorList>
    </citation>
    <scope>NUCLEOTIDE SEQUENCE [LARGE SCALE GENOMIC DNA]</scope>
    <source>
        <strain evidence="5">S2_005_002_R2_33</strain>
    </source>
</reference>
<dbReference type="PANTHER" id="PTHR42756:SF1">
    <property type="entry name" value="TRANSCRIPTIONAL REPRESSOR OF EMRAB OPERON"/>
    <property type="match status" value="1"/>
</dbReference>
<evidence type="ECO:0000259" key="4">
    <source>
        <dbReference type="PROSITE" id="PS50995"/>
    </source>
</evidence>
<protein>
    <submittedName>
        <fullName evidence="5">MarR family transcriptional regulator</fullName>
    </submittedName>
</protein>
<keyword evidence="3" id="KW-0804">Transcription</keyword>
<comment type="caution">
    <text evidence="5">The sequence shown here is derived from an EMBL/GenBank/DDBJ whole genome shotgun (WGS) entry which is preliminary data.</text>
</comment>
<evidence type="ECO:0000256" key="3">
    <source>
        <dbReference type="ARBA" id="ARBA00023163"/>
    </source>
</evidence>
<evidence type="ECO:0000256" key="2">
    <source>
        <dbReference type="ARBA" id="ARBA00023125"/>
    </source>
</evidence>